<dbReference type="SUPFAM" id="SSF53335">
    <property type="entry name" value="S-adenosyl-L-methionine-dependent methyltransferases"/>
    <property type="match status" value="1"/>
</dbReference>
<evidence type="ECO:0000259" key="2">
    <source>
        <dbReference type="Pfam" id="PF12147"/>
    </source>
</evidence>
<gene>
    <name evidence="3" type="ORF">DCO56_24045</name>
</gene>
<dbReference type="SUPFAM" id="SSF53474">
    <property type="entry name" value="alpha/beta-Hydrolases"/>
    <property type="match status" value="1"/>
</dbReference>
<proteinExistence type="predicted"/>
<dbReference type="Proteomes" id="UP000250831">
    <property type="component" value="Unassembled WGS sequence"/>
</dbReference>
<keyword evidence="3" id="KW-0808">Transferase</keyword>
<dbReference type="InterPro" id="IPR029058">
    <property type="entry name" value="AB_hydrolase_fold"/>
</dbReference>
<dbReference type="GO" id="GO:0008168">
    <property type="term" value="F:methyltransferase activity"/>
    <property type="evidence" value="ECO:0007669"/>
    <property type="project" value="UniProtKB-KW"/>
</dbReference>
<protein>
    <submittedName>
        <fullName evidence="3">Methyltransferase</fullName>
    </submittedName>
</protein>
<dbReference type="InterPro" id="IPR022744">
    <property type="entry name" value="MeTrfase_dom_put"/>
</dbReference>
<dbReference type="InterPro" id="IPR051044">
    <property type="entry name" value="MAG_DAG_Lipase"/>
</dbReference>
<keyword evidence="4" id="KW-1185">Reference proteome</keyword>
<dbReference type="RefSeq" id="WP_108636247.1">
    <property type="nucleotide sequence ID" value="NZ_QCXX01000008.1"/>
</dbReference>
<feature type="domain" description="Methyltransferase" evidence="2">
    <location>
        <begin position="266"/>
        <end position="561"/>
    </location>
</feature>
<accession>A0A363NMT4</accession>
<dbReference type="InterPro" id="IPR029063">
    <property type="entry name" value="SAM-dependent_MTases_sf"/>
</dbReference>
<dbReference type="OrthoDB" id="9780932at2"/>
<keyword evidence="3" id="KW-0489">Methyltransferase</keyword>
<evidence type="ECO:0000259" key="1">
    <source>
        <dbReference type="Pfam" id="PF12146"/>
    </source>
</evidence>
<dbReference type="EMBL" id="QCXX01000008">
    <property type="protein sequence ID" value="PUV22010.1"/>
    <property type="molecule type" value="Genomic_DNA"/>
</dbReference>
<dbReference type="PANTHER" id="PTHR11614">
    <property type="entry name" value="PHOSPHOLIPASE-RELATED"/>
    <property type="match status" value="1"/>
</dbReference>
<dbReference type="GO" id="GO:0032259">
    <property type="term" value="P:methylation"/>
    <property type="evidence" value="ECO:0007669"/>
    <property type="project" value="UniProtKB-KW"/>
</dbReference>
<dbReference type="AlphaFoldDB" id="A0A363NMT4"/>
<name>A0A363NMT4_9SPHI</name>
<comment type="caution">
    <text evidence="3">The sequence shown here is derived from an EMBL/GenBank/DDBJ whole genome shotgun (WGS) entry which is preliminary data.</text>
</comment>
<dbReference type="Pfam" id="PF12147">
    <property type="entry name" value="Methyltransf_20"/>
    <property type="match status" value="1"/>
</dbReference>
<dbReference type="Pfam" id="PF12146">
    <property type="entry name" value="Hydrolase_4"/>
    <property type="match status" value="1"/>
</dbReference>
<dbReference type="InterPro" id="IPR022742">
    <property type="entry name" value="Hydrolase_4"/>
</dbReference>
<sequence length="568" mass="64146">MKSGYFKSFDQGELLYRVWNYQQGQKALVVLHRGHEHSERLQEMATDPQFADYSIFAFDLRGHGHTKVPVSPVFMDNVRDLDCFVSYIHTEYAVDTKDVFVIANSIAGVIVSAWVHDFAPPIAGMALLAPAFEIKLYVPLANQMIALGTKLKKDLVIQSYVKAKVLTHDIEQQQAYDADPLISKSINGALLVDLLKAGVRIVDDAAAIDIPVIVLSAEKDYVVKNSVQKQFFVSIASKLKTFITLRNFYHGILFESNRQKVYTYLKDFITKAYARQMPEQGLEADEFSVKEYEKLYHKVMPAAEKLNYAFQKWTLGKIGSLSHGMNLGLQFGFDSGISLDYVYRNEPKGRLGLGKVIDKGYLEAIGWKGIRIRKQHLLRLLEENIAQIKSTGRPVKILDIAGGTGNYLFDIKEKYPEVEIVINEFLLPNIAVGEKIIKKKGLQGIRFSNYDCFDPATYSKLDFAPNIVVISGIFELFGDNGMASRAVHGATAICEENSHLVYTGQPWHPQLKMIAYVLNSHQKKDWVMRRRSQKELDRIMAYNGVRKERMLIDDYGIFTVSSGAVKAG</sequence>
<dbReference type="Gene3D" id="3.40.50.150">
    <property type="entry name" value="Vaccinia Virus protein VP39"/>
    <property type="match status" value="1"/>
</dbReference>
<reference evidence="3 4" key="1">
    <citation type="submission" date="2018-04" db="EMBL/GenBank/DDBJ databases">
        <title>Sphingobacterium sp. M46 Genome.</title>
        <authorList>
            <person name="Cheng J."/>
            <person name="Li Y."/>
        </authorList>
    </citation>
    <scope>NUCLEOTIDE SEQUENCE [LARGE SCALE GENOMIC DNA]</scope>
    <source>
        <strain evidence="3 4">M46</strain>
    </source>
</reference>
<feature type="domain" description="Serine aminopeptidase S33" evidence="1">
    <location>
        <begin position="25"/>
        <end position="256"/>
    </location>
</feature>
<dbReference type="Gene3D" id="3.40.50.1820">
    <property type="entry name" value="alpha/beta hydrolase"/>
    <property type="match status" value="1"/>
</dbReference>
<evidence type="ECO:0000313" key="4">
    <source>
        <dbReference type="Proteomes" id="UP000250831"/>
    </source>
</evidence>
<organism evidence="3 4">
    <name type="scientific">Sphingobacterium athyrii</name>
    <dbReference type="NCBI Taxonomy" id="2152717"/>
    <lineage>
        <taxon>Bacteria</taxon>
        <taxon>Pseudomonadati</taxon>
        <taxon>Bacteroidota</taxon>
        <taxon>Sphingobacteriia</taxon>
        <taxon>Sphingobacteriales</taxon>
        <taxon>Sphingobacteriaceae</taxon>
        <taxon>Sphingobacterium</taxon>
    </lineage>
</organism>
<evidence type="ECO:0000313" key="3">
    <source>
        <dbReference type="EMBL" id="PUV22010.1"/>
    </source>
</evidence>